<accession>A0A8X6U636</accession>
<sequence>MTQLVAEPIGRDAEGVCDASDKNEGNDFRGTEEFPSLCNIPGCLCFPSVKGLWPNVGTKLLRLIKISKLHLEWSNLNHPPPNRNHPPNKQPASYSKDECHRSGRYYSCVATNNGDEIRVYRPFSHYASSANRWHNRWAQKSCWASGLHYRIRAVCANLIQGATVTASMGVPGQTDQQADLGLPYSVQMACNCMPLSAAAVLVLKLPGSKDLVCGNRGRPTRCSATGPPGPTSLAERQDGYNIGGSQAIQLLALHEKVINSVRLGR</sequence>
<dbReference type="EMBL" id="BMAW01026082">
    <property type="protein sequence ID" value="GFT95470.1"/>
    <property type="molecule type" value="Genomic_DNA"/>
</dbReference>
<protein>
    <submittedName>
        <fullName evidence="1">Uncharacterized protein</fullName>
    </submittedName>
</protein>
<dbReference type="Proteomes" id="UP000887013">
    <property type="component" value="Unassembled WGS sequence"/>
</dbReference>
<keyword evidence="2" id="KW-1185">Reference proteome</keyword>
<comment type="caution">
    <text evidence="1">The sequence shown here is derived from an EMBL/GenBank/DDBJ whole genome shotgun (WGS) entry which is preliminary data.</text>
</comment>
<proteinExistence type="predicted"/>
<evidence type="ECO:0000313" key="2">
    <source>
        <dbReference type="Proteomes" id="UP000887013"/>
    </source>
</evidence>
<gene>
    <name evidence="1" type="ORF">NPIL_484491</name>
</gene>
<reference evidence="1" key="1">
    <citation type="submission" date="2020-08" db="EMBL/GenBank/DDBJ databases">
        <title>Multicomponent nature underlies the extraordinary mechanical properties of spider dragline silk.</title>
        <authorList>
            <person name="Kono N."/>
            <person name="Nakamura H."/>
            <person name="Mori M."/>
            <person name="Yoshida Y."/>
            <person name="Ohtoshi R."/>
            <person name="Malay A.D."/>
            <person name="Moran D.A.P."/>
            <person name="Tomita M."/>
            <person name="Numata K."/>
            <person name="Arakawa K."/>
        </authorList>
    </citation>
    <scope>NUCLEOTIDE SEQUENCE</scope>
</reference>
<dbReference type="AlphaFoldDB" id="A0A8X6U636"/>
<name>A0A8X6U636_NEPPI</name>
<evidence type="ECO:0000313" key="1">
    <source>
        <dbReference type="EMBL" id="GFT95470.1"/>
    </source>
</evidence>
<organism evidence="1 2">
    <name type="scientific">Nephila pilipes</name>
    <name type="common">Giant wood spider</name>
    <name type="synonym">Nephila maculata</name>
    <dbReference type="NCBI Taxonomy" id="299642"/>
    <lineage>
        <taxon>Eukaryota</taxon>
        <taxon>Metazoa</taxon>
        <taxon>Ecdysozoa</taxon>
        <taxon>Arthropoda</taxon>
        <taxon>Chelicerata</taxon>
        <taxon>Arachnida</taxon>
        <taxon>Araneae</taxon>
        <taxon>Araneomorphae</taxon>
        <taxon>Entelegynae</taxon>
        <taxon>Araneoidea</taxon>
        <taxon>Nephilidae</taxon>
        <taxon>Nephila</taxon>
    </lineage>
</organism>